<gene>
    <name evidence="1" type="ORF">A4X03_0g3275</name>
</gene>
<protein>
    <submittedName>
        <fullName evidence="1">Uncharacterized protein</fullName>
    </submittedName>
</protein>
<sequence length="109" mass="12033">MCTGHAQSLHCPICNDFMTHTFTVEACPTIKHGNLSCCTTLSSSTLKVKDVANGYPCYPCRVDAPRREEEERKKAQTAKKAAKEEEEGCIARLGLGSDVDLVLHSAQYW</sequence>
<reference evidence="1" key="2">
    <citation type="journal article" date="2019" name="IMA Fungus">
        <title>Genome sequencing and comparison of five Tilletia species to identify candidate genes for the detection of regulated species infecting wheat.</title>
        <authorList>
            <person name="Nguyen H.D.T."/>
            <person name="Sultana T."/>
            <person name="Kesanakurti P."/>
            <person name="Hambleton S."/>
        </authorList>
    </citation>
    <scope>NUCLEOTIDE SEQUENCE</scope>
    <source>
        <strain evidence="1">DAOMC 238032</strain>
    </source>
</reference>
<organism evidence="1 2">
    <name type="scientific">Tilletia caries</name>
    <name type="common">wheat bunt fungus</name>
    <dbReference type="NCBI Taxonomy" id="13290"/>
    <lineage>
        <taxon>Eukaryota</taxon>
        <taxon>Fungi</taxon>
        <taxon>Dikarya</taxon>
        <taxon>Basidiomycota</taxon>
        <taxon>Ustilaginomycotina</taxon>
        <taxon>Exobasidiomycetes</taxon>
        <taxon>Tilletiales</taxon>
        <taxon>Tilletiaceae</taxon>
        <taxon>Tilletia</taxon>
    </lineage>
</organism>
<dbReference type="Proteomes" id="UP000077671">
    <property type="component" value="Unassembled WGS sequence"/>
</dbReference>
<accession>A0A177V6D7</accession>
<comment type="caution">
    <text evidence="1">The sequence shown here is derived from an EMBL/GenBank/DDBJ whole genome shotgun (WGS) entry which is preliminary data.</text>
</comment>
<proteinExistence type="predicted"/>
<evidence type="ECO:0000313" key="1">
    <source>
        <dbReference type="EMBL" id="KAE8261422.1"/>
    </source>
</evidence>
<name>A0A177V6D7_9BASI</name>
<reference evidence="1" key="1">
    <citation type="submission" date="2016-04" db="EMBL/GenBank/DDBJ databases">
        <authorList>
            <person name="Nguyen H.D."/>
            <person name="Kesanakurti P."/>
            <person name="Cullis J."/>
            <person name="Levesque C.A."/>
            <person name="Hambleton S."/>
        </authorList>
    </citation>
    <scope>NUCLEOTIDE SEQUENCE</scope>
    <source>
        <strain evidence="1">DAOMC 238032</strain>
    </source>
</reference>
<dbReference type="EMBL" id="LWDD02000367">
    <property type="protein sequence ID" value="KAE8261422.1"/>
    <property type="molecule type" value="Genomic_DNA"/>
</dbReference>
<evidence type="ECO:0000313" key="2">
    <source>
        <dbReference type="Proteomes" id="UP000077671"/>
    </source>
</evidence>
<dbReference type="AlphaFoldDB" id="A0A177V6D7"/>